<dbReference type="InterPro" id="IPR002401">
    <property type="entry name" value="Cyt_P450_E_grp-I"/>
</dbReference>
<accession>A0AAN9L7S5</accession>
<evidence type="ECO:0000313" key="2">
    <source>
        <dbReference type="EMBL" id="KAK7330676.1"/>
    </source>
</evidence>
<name>A0AAN9L7S5_CANGL</name>
<dbReference type="Proteomes" id="UP001367508">
    <property type="component" value="Unassembled WGS sequence"/>
</dbReference>
<dbReference type="GO" id="GO:0004497">
    <property type="term" value="F:monooxygenase activity"/>
    <property type="evidence" value="ECO:0007669"/>
    <property type="project" value="InterPro"/>
</dbReference>
<keyword evidence="1" id="KW-0472">Membrane</keyword>
<dbReference type="Gene3D" id="1.10.630.10">
    <property type="entry name" value="Cytochrome P450"/>
    <property type="match status" value="1"/>
</dbReference>
<keyword evidence="3" id="KW-1185">Reference proteome</keyword>
<reference evidence="2 3" key="1">
    <citation type="submission" date="2024-01" db="EMBL/GenBank/DDBJ databases">
        <title>The genomes of 5 underutilized Papilionoideae crops provide insights into root nodulation and disease resistanc.</title>
        <authorList>
            <person name="Jiang F."/>
        </authorList>
    </citation>
    <scope>NUCLEOTIDE SEQUENCE [LARGE SCALE GENOMIC DNA]</scope>
    <source>
        <strain evidence="2">LVBAO_FW01</strain>
        <tissue evidence="2">Leaves</tissue>
    </source>
</reference>
<dbReference type="PANTHER" id="PTHR47951:SF3">
    <property type="entry name" value="CYTOCHROME P450, FAMILY 706, SUBFAMILY A, POLYPEPTIDE 4"/>
    <property type="match status" value="1"/>
</dbReference>
<keyword evidence="1" id="KW-1133">Transmembrane helix</keyword>
<dbReference type="GO" id="GO:0005506">
    <property type="term" value="F:iron ion binding"/>
    <property type="evidence" value="ECO:0007669"/>
    <property type="project" value="InterPro"/>
</dbReference>
<evidence type="ECO:0000256" key="1">
    <source>
        <dbReference type="SAM" id="Phobius"/>
    </source>
</evidence>
<dbReference type="SUPFAM" id="SSF48264">
    <property type="entry name" value="Cytochrome P450"/>
    <property type="match status" value="1"/>
</dbReference>
<organism evidence="2 3">
    <name type="scientific">Canavalia gladiata</name>
    <name type="common">Sword bean</name>
    <name type="synonym">Dolichos gladiatus</name>
    <dbReference type="NCBI Taxonomy" id="3824"/>
    <lineage>
        <taxon>Eukaryota</taxon>
        <taxon>Viridiplantae</taxon>
        <taxon>Streptophyta</taxon>
        <taxon>Embryophyta</taxon>
        <taxon>Tracheophyta</taxon>
        <taxon>Spermatophyta</taxon>
        <taxon>Magnoliopsida</taxon>
        <taxon>eudicotyledons</taxon>
        <taxon>Gunneridae</taxon>
        <taxon>Pentapetalae</taxon>
        <taxon>rosids</taxon>
        <taxon>fabids</taxon>
        <taxon>Fabales</taxon>
        <taxon>Fabaceae</taxon>
        <taxon>Papilionoideae</taxon>
        <taxon>50 kb inversion clade</taxon>
        <taxon>NPAAA clade</taxon>
        <taxon>indigoferoid/millettioid clade</taxon>
        <taxon>Phaseoleae</taxon>
        <taxon>Canavalia</taxon>
    </lineage>
</organism>
<proteinExistence type="predicted"/>
<dbReference type="GO" id="GO:0020037">
    <property type="term" value="F:heme binding"/>
    <property type="evidence" value="ECO:0007669"/>
    <property type="project" value="InterPro"/>
</dbReference>
<dbReference type="PANTHER" id="PTHR47951">
    <property type="entry name" value="OS08G0547900 PROTEIN"/>
    <property type="match status" value="1"/>
</dbReference>
<dbReference type="InterPro" id="IPR001128">
    <property type="entry name" value="Cyt_P450"/>
</dbReference>
<dbReference type="EMBL" id="JAYMYQ010000005">
    <property type="protein sequence ID" value="KAK7330676.1"/>
    <property type="molecule type" value="Genomic_DNA"/>
</dbReference>
<protein>
    <submittedName>
        <fullName evidence="2">Uncharacterized protein</fullName>
    </submittedName>
</protein>
<dbReference type="Pfam" id="PF00067">
    <property type="entry name" value="p450"/>
    <property type="match status" value="1"/>
</dbReference>
<keyword evidence="1" id="KW-0812">Transmembrane</keyword>
<sequence length="347" mass="39237">MYSDRTTLTVTVLVISTVIWFAWLYFLKPKIQRLPPGPPGVPFFGNLLSMDPDLPSYFAGLAQIYGPILKLRLGSKLDIVLTSPSMVRQVLKDQDEVFANRDVPAAGRAATYGGRDISWTPYGSEWRMLRKVCVVKMLSNSTLDSVYDLRRKEVRKTVSYLYSRVGCTVNVGEQVFVTVLNVITNMIWGGAEEGAERESMGAEFRVLMGEMSEILVKPNVSDFFPGLARFDLQGVVKQMDALVLQLDGIFERMIDQRVKMEGEEGKRTESKDFLQYLLNLKKEGSDSETPLTMTHVKALLMNLRDKSIYHIQLAQEHCMLVGEAVTLIAPRGHYCGDIMHVMWSYLE</sequence>
<dbReference type="GO" id="GO:0016705">
    <property type="term" value="F:oxidoreductase activity, acting on paired donors, with incorporation or reduction of molecular oxygen"/>
    <property type="evidence" value="ECO:0007669"/>
    <property type="project" value="InterPro"/>
</dbReference>
<dbReference type="InterPro" id="IPR036396">
    <property type="entry name" value="Cyt_P450_sf"/>
</dbReference>
<dbReference type="AlphaFoldDB" id="A0AAN9L7S5"/>
<gene>
    <name evidence="2" type="ORF">VNO77_24874</name>
</gene>
<feature type="transmembrane region" description="Helical" evidence="1">
    <location>
        <begin position="6"/>
        <end position="26"/>
    </location>
</feature>
<dbReference type="PRINTS" id="PR00463">
    <property type="entry name" value="EP450I"/>
</dbReference>
<comment type="caution">
    <text evidence="2">The sequence shown here is derived from an EMBL/GenBank/DDBJ whole genome shotgun (WGS) entry which is preliminary data.</text>
</comment>
<evidence type="ECO:0000313" key="3">
    <source>
        <dbReference type="Proteomes" id="UP001367508"/>
    </source>
</evidence>